<dbReference type="NCBIfam" id="TIGR00254">
    <property type="entry name" value="GGDEF"/>
    <property type="match status" value="1"/>
</dbReference>
<dbReference type="PROSITE" id="PS50883">
    <property type="entry name" value="EAL"/>
    <property type="match status" value="1"/>
</dbReference>
<dbReference type="InterPro" id="IPR000160">
    <property type="entry name" value="GGDEF_dom"/>
</dbReference>
<accession>A0ABS4XJZ5</accession>
<feature type="domain" description="GGDEF" evidence="5">
    <location>
        <begin position="115"/>
        <end position="245"/>
    </location>
</feature>
<dbReference type="InterPro" id="IPR029787">
    <property type="entry name" value="Nucleotide_cyclase"/>
</dbReference>
<dbReference type="SUPFAM" id="SSF141868">
    <property type="entry name" value="EAL domain-like"/>
    <property type="match status" value="1"/>
</dbReference>
<name>A0ABS4XJZ5_9MICC</name>
<dbReference type="Proteomes" id="UP001296993">
    <property type="component" value="Unassembled WGS sequence"/>
</dbReference>
<keyword evidence="2" id="KW-0472">Membrane</keyword>
<evidence type="ECO:0000259" key="3">
    <source>
        <dbReference type="PROSITE" id="PS50883"/>
    </source>
</evidence>
<dbReference type="SMART" id="SM00052">
    <property type="entry name" value="EAL"/>
    <property type="match status" value="1"/>
</dbReference>
<evidence type="ECO:0000313" key="6">
    <source>
        <dbReference type="EMBL" id="MBP2388598.1"/>
    </source>
</evidence>
<keyword evidence="1" id="KW-0812">Transmembrane</keyword>
<dbReference type="SUPFAM" id="SSF55073">
    <property type="entry name" value="Nucleotide cyclase"/>
    <property type="match status" value="1"/>
</dbReference>
<protein>
    <submittedName>
        <fullName evidence="6">Diguanylate cyclase (GGDEF)-like protein</fullName>
    </submittedName>
</protein>
<dbReference type="PROSITE" id="PS50885">
    <property type="entry name" value="HAMP"/>
    <property type="match status" value="1"/>
</dbReference>
<dbReference type="CDD" id="cd01949">
    <property type="entry name" value="GGDEF"/>
    <property type="match status" value="1"/>
</dbReference>
<dbReference type="Gene3D" id="3.20.20.450">
    <property type="entry name" value="EAL domain"/>
    <property type="match status" value="1"/>
</dbReference>
<evidence type="ECO:0000259" key="5">
    <source>
        <dbReference type="PROSITE" id="PS50887"/>
    </source>
</evidence>
<dbReference type="RefSeq" id="WP_210002323.1">
    <property type="nucleotide sequence ID" value="NZ_BAAAJY010000004.1"/>
</dbReference>
<keyword evidence="7" id="KW-1185">Reference proteome</keyword>
<dbReference type="InterPro" id="IPR052155">
    <property type="entry name" value="Biofilm_reg_signaling"/>
</dbReference>
<dbReference type="InterPro" id="IPR003660">
    <property type="entry name" value="HAMP_dom"/>
</dbReference>
<dbReference type="PROSITE" id="PS50887">
    <property type="entry name" value="GGDEF"/>
    <property type="match status" value="1"/>
</dbReference>
<dbReference type="SMART" id="SM00267">
    <property type="entry name" value="GGDEF"/>
    <property type="match status" value="1"/>
</dbReference>
<comment type="caution">
    <text evidence="6">The sequence shown here is derived from an EMBL/GenBank/DDBJ whole genome shotgun (WGS) entry which is preliminary data.</text>
</comment>
<feature type="domain" description="HAMP" evidence="4">
    <location>
        <begin position="13"/>
        <end position="61"/>
    </location>
</feature>
<organism evidence="6 7">
    <name type="scientific">Paeniglutamicibacter kerguelensis</name>
    <dbReference type="NCBI Taxonomy" id="254788"/>
    <lineage>
        <taxon>Bacteria</taxon>
        <taxon>Bacillati</taxon>
        <taxon>Actinomycetota</taxon>
        <taxon>Actinomycetes</taxon>
        <taxon>Micrococcales</taxon>
        <taxon>Micrococcaceae</taxon>
        <taxon>Paeniglutamicibacter</taxon>
    </lineage>
</organism>
<dbReference type="Pfam" id="PF00563">
    <property type="entry name" value="EAL"/>
    <property type="match status" value="1"/>
</dbReference>
<evidence type="ECO:0000256" key="2">
    <source>
        <dbReference type="ARBA" id="ARBA00022989"/>
    </source>
</evidence>
<evidence type="ECO:0000256" key="1">
    <source>
        <dbReference type="ARBA" id="ARBA00022692"/>
    </source>
</evidence>
<dbReference type="CDD" id="cd01948">
    <property type="entry name" value="EAL"/>
    <property type="match status" value="1"/>
</dbReference>
<gene>
    <name evidence="6" type="ORF">JOF47_004171</name>
</gene>
<feature type="domain" description="EAL" evidence="3">
    <location>
        <begin position="254"/>
        <end position="508"/>
    </location>
</feature>
<dbReference type="Pfam" id="PF00990">
    <property type="entry name" value="GGDEF"/>
    <property type="match status" value="1"/>
</dbReference>
<reference evidence="6 7" key="1">
    <citation type="submission" date="2021-03" db="EMBL/GenBank/DDBJ databases">
        <title>Sequencing the genomes of 1000 actinobacteria strains.</title>
        <authorList>
            <person name="Klenk H.-P."/>
        </authorList>
    </citation>
    <scope>NUCLEOTIDE SEQUENCE [LARGE SCALE GENOMIC DNA]</scope>
    <source>
        <strain evidence="6 7">DSM 15797</strain>
    </source>
</reference>
<dbReference type="InterPro" id="IPR043128">
    <property type="entry name" value="Rev_trsase/Diguanyl_cyclase"/>
</dbReference>
<keyword evidence="2" id="KW-1133">Transmembrane helix</keyword>
<dbReference type="PANTHER" id="PTHR44757">
    <property type="entry name" value="DIGUANYLATE CYCLASE DGCP"/>
    <property type="match status" value="1"/>
</dbReference>
<dbReference type="CDD" id="cd06225">
    <property type="entry name" value="HAMP"/>
    <property type="match status" value="1"/>
</dbReference>
<proteinExistence type="predicted"/>
<dbReference type="InterPro" id="IPR001633">
    <property type="entry name" value="EAL_dom"/>
</dbReference>
<dbReference type="InterPro" id="IPR035919">
    <property type="entry name" value="EAL_sf"/>
</dbReference>
<dbReference type="Gene3D" id="3.30.70.270">
    <property type="match status" value="1"/>
</dbReference>
<evidence type="ECO:0000313" key="7">
    <source>
        <dbReference type="Proteomes" id="UP001296993"/>
    </source>
</evidence>
<dbReference type="EMBL" id="JAGIOF010000004">
    <property type="protein sequence ID" value="MBP2388598.1"/>
    <property type="molecule type" value="Genomic_DNA"/>
</dbReference>
<sequence length="508" mass="55845">MPNQFPTAGIDPRIEQIVEAILKIADMNFDTGLRPGTRRDEIDAIIMGINAMATELKLTYTTLDRRVAERTIMLEKARDQMELLAYTDPLTQLANRSALMRDIDVALKGLEDGEPAPILLLLDLDAFKSINDTHGHAVGDQVLRQLSARLRAGVRSQDLIARLGGDEFAILLRSQDHGAFELGQRIVSTVNEQMVVEGISLSPGASLGIAVATAGHDADRLLLEADTAMYTAKQSRTSKVHEFEPYMLFERQQKAAMVADLRMALGTDQILPYYQALVSLDDESTIGAELLVRWERPDYGLIPPGEFLAVAEEAGMMGAITEQMLDAALKDISRWRTLGLVDGDFTVHLNVNSRELHLLGFPDIIRDALRRHGLPASTLALEITEDKLMTGDSLHRYTLLALRQMGVEVYIDDFGTGYSSISYLRQLPVAGVKIDKSLVDDADTDPQQEKLLMAVSYLIEACELACVVEGVETRGQADKLRSMGFECAQGYLFGKPMGSGDFTASLSA</sequence>
<evidence type="ECO:0000259" key="4">
    <source>
        <dbReference type="PROSITE" id="PS50885"/>
    </source>
</evidence>
<dbReference type="PANTHER" id="PTHR44757:SF2">
    <property type="entry name" value="BIOFILM ARCHITECTURE MAINTENANCE PROTEIN MBAA"/>
    <property type="match status" value="1"/>
</dbReference>